<proteinExistence type="predicted"/>
<reference evidence="2" key="2">
    <citation type="submission" date="2021-08" db="EMBL/GenBank/DDBJ databases">
        <authorList>
            <person name="Tani A."/>
            <person name="Ola A."/>
            <person name="Ogura Y."/>
            <person name="Katsura K."/>
            <person name="Hayashi T."/>
        </authorList>
    </citation>
    <scope>NUCLEOTIDE SEQUENCE</scope>
    <source>
        <strain evidence="2">DSM 21893</strain>
    </source>
</reference>
<dbReference type="Proteomes" id="UP001055307">
    <property type="component" value="Unassembled WGS sequence"/>
</dbReference>
<feature type="region of interest" description="Disordered" evidence="1">
    <location>
        <begin position="1"/>
        <end position="37"/>
    </location>
</feature>
<dbReference type="AlphaFoldDB" id="A0AAV4ZC45"/>
<reference evidence="2" key="1">
    <citation type="journal article" date="2016" name="Front. Microbiol.">
        <title>Genome Sequence of the Piezophilic, Mesophilic Sulfate-Reducing Bacterium Desulfovibrio indicus J2T.</title>
        <authorList>
            <person name="Cao J."/>
            <person name="Maignien L."/>
            <person name="Shao Z."/>
            <person name="Alain K."/>
            <person name="Jebbar M."/>
        </authorList>
    </citation>
    <scope>NUCLEOTIDE SEQUENCE</scope>
    <source>
        <strain evidence="2">DSM 21893</strain>
    </source>
</reference>
<accession>A0AAV4ZC45</accession>
<dbReference type="EMBL" id="BPQF01000019">
    <property type="protein sequence ID" value="GJD41348.1"/>
    <property type="molecule type" value="Genomic_DNA"/>
</dbReference>
<evidence type="ECO:0000313" key="2">
    <source>
        <dbReference type="EMBL" id="GJD41348.1"/>
    </source>
</evidence>
<gene>
    <name evidence="2" type="ORF">OICFNHDK_3831</name>
</gene>
<keyword evidence="3" id="KW-1185">Reference proteome</keyword>
<comment type="caution">
    <text evidence="2">The sequence shown here is derived from an EMBL/GenBank/DDBJ whole genome shotgun (WGS) entry which is preliminary data.</text>
</comment>
<evidence type="ECO:0000256" key="1">
    <source>
        <dbReference type="SAM" id="MobiDB-lite"/>
    </source>
</evidence>
<evidence type="ECO:0000313" key="3">
    <source>
        <dbReference type="Proteomes" id="UP001055307"/>
    </source>
</evidence>
<sequence>MKVRAGTADQHEGNPGGAEGRDGEAESVLSSHAMLAV</sequence>
<organism evidence="2 3">
    <name type="scientific">Methylobacterium bullatum</name>
    <dbReference type="NCBI Taxonomy" id="570505"/>
    <lineage>
        <taxon>Bacteria</taxon>
        <taxon>Pseudomonadati</taxon>
        <taxon>Pseudomonadota</taxon>
        <taxon>Alphaproteobacteria</taxon>
        <taxon>Hyphomicrobiales</taxon>
        <taxon>Methylobacteriaceae</taxon>
        <taxon>Methylobacterium</taxon>
    </lineage>
</organism>
<name>A0AAV4ZC45_9HYPH</name>
<protein>
    <submittedName>
        <fullName evidence="2">Uncharacterized protein</fullName>
    </submittedName>
</protein>